<proteinExistence type="predicted"/>
<dbReference type="PANTHER" id="PTHR42085:SF2">
    <property type="entry name" value="F-BOX DOMAIN-CONTAINING PROTEIN"/>
    <property type="match status" value="1"/>
</dbReference>
<reference evidence="2" key="2">
    <citation type="submission" date="2023-06" db="EMBL/GenBank/DDBJ databases">
        <authorList>
            <consortium name="Lawrence Berkeley National Laboratory"/>
            <person name="Haridas S."/>
            <person name="Hensen N."/>
            <person name="Bonometti L."/>
            <person name="Westerberg I."/>
            <person name="Brannstrom I.O."/>
            <person name="Guillou S."/>
            <person name="Cros-Aarteil S."/>
            <person name="Calhoun S."/>
            <person name="Kuo A."/>
            <person name="Mondo S."/>
            <person name="Pangilinan J."/>
            <person name="Riley R."/>
            <person name="Labutti K."/>
            <person name="Andreopoulos B."/>
            <person name="Lipzen A."/>
            <person name="Chen C."/>
            <person name="Yanf M."/>
            <person name="Daum C."/>
            <person name="Ng V."/>
            <person name="Clum A."/>
            <person name="Steindorff A."/>
            <person name="Ohm R."/>
            <person name="Martin F."/>
            <person name="Silar P."/>
            <person name="Natvig D."/>
            <person name="Lalanne C."/>
            <person name="Gautier V."/>
            <person name="Ament-Velasquez S.L."/>
            <person name="Kruys A."/>
            <person name="Hutchinson M.I."/>
            <person name="Powell A.J."/>
            <person name="Barry K."/>
            <person name="Miller A.N."/>
            <person name="Grigoriev I.V."/>
            <person name="Debuchy R."/>
            <person name="Gladieux P."/>
            <person name="Thoren M.H."/>
            <person name="Johannesson H."/>
        </authorList>
    </citation>
    <scope>NUCLEOTIDE SEQUENCE</scope>
    <source>
        <strain evidence="2">CBS 168.71</strain>
    </source>
</reference>
<dbReference type="InterPro" id="IPR038883">
    <property type="entry name" value="AN11006-like"/>
</dbReference>
<name>A0AAE0HG68_9PEZI</name>
<dbReference type="EMBL" id="JAUEPN010000004">
    <property type="protein sequence ID" value="KAK3295870.1"/>
    <property type="molecule type" value="Genomic_DNA"/>
</dbReference>
<dbReference type="PANTHER" id="PTHR42085">
    <property type="entry name" value="F-BOX DOMAIN-CONTAINING PROTEIN"/>
    <property type="match status" value="1"/>
</dbReference>
<gene>
    <name evidence="2" type="ORF">B0H64DRAFT_157876</name>
</gene>
<evidence type="ECO:0008006" key="4">
    <source>
        <dbReference type="Google" id="ProtNLM"/>
    </source>
</evidence>
<evidence type="ECO:0000256" key="1">
    <source>
        <dbReference type="SAM" id="MobiDB-lite"/>
    </source>
</evidence>
<protein>
    <recommendedName>
        <fullName evidence="4">F-box domain-containing protein</fullName>
    </recommendedName>
</protein>
<accession>A0AAE0HG68</accession>
<evidence type="ECO:0000313" key="2">
    <source>
        <dbReference type="EMBL" id="KAK3295870.1"/>
    </source>
</evidence>
<keyword evidence="3" id="KW-1185">Reference proteome</keyword>
<comment type="caution">
    <text evidence="2">The sequence shown here is derived from an EMBL/GenBank/DDBJ whole genome shotgun (WGS) entry which is preliminary data.</text>
</comment>
<evidence type="ECO:0000313" key="3">
    <source>
        <dbReference type="Proteomes" id="UP001278766"/>
    </source>
</evidence>
<feature type="compositionally biased region" description="Pro residues" evidence="1">
    <location>
        <begin position="8"/>
        <end position="23"/>
    </location>
</feature>
<feature type="region of interest" description="Disordered" evidence="1">
    <location>
        <begin position="1"/>
        <end position="25"/>
    </location>
</feature>
<organism evidence="2 3">
    <name type="scientific">Chaetomium fimeti</name>
    <dbReference type="NCBI Taxonomy" id="1854472"/>
    <lineage>
        <taxon>Eukaryota</taxon>
        <taxon>Fungi</taxon>
        <taxon>Dikarya</taxon>
        <taxon>Ascomycota</taxon>
        <taxon>Pezizomycotina</taxon>
        <taxon>Sordariomycetes</taxon>
        <taxon>Sordariomycetidae</taxon>
        <taxon>Sordariales</taxon>
        <taxon>Chaetomiaceae</taxon>
        <taxon>Chaetomium</taxon>
    </lineage>
</organism>
<dbReference type="GeneID" id="87835484"/>
<reference evidence="2" key="1">
    <citation type="journal article" date="2023" name="Mol. Phylogenet. Evol.">
        <title>Genome-scale phylogeny and comparative genomics of the fungal order Sordariales.</title>
        <authorList>
            <person name="Hensen N."/>
            <person name="Bonometti L."/>
            <person name="Westerberg I."/>
            <person name="Brannstrom I.O."/>
            <person name="Guillou S."/>
            <person name="Cros-Aarteil S."/>
            <person name="Calhoun S."/>
            <person name="Haridas S."/>
            <person name="Kuo A."/>
            <person name="Mondo S."/>
            <person name="Pangilinan J."/>
            <person name="Riley R."/>
            <person name="LaButti K."/>
            <person name="Andreopoulos B."/>
            <person name="Lipzen A."/>
            <person name="Chen C."/>
            <person name="Yan M."/>
            <person name="Daum C."/>
            <person name="Ng V."/>
            <person name="Clum A."/>
            <person name="Steindorff A."/>
            <person name="Ohm R.A."/>
            <person name="Martin F."/>
            <person name="Silar P."/>
            <person name="Natvig D.O."/>
            <person name="Lalanne C."/>
            <person name="Gautier V."/>
            <person name="Ament-Velasquez S.L."/>
            <person name="Kruys A."/>
            <person name="Hutchinson M.I."/>
            <person name="Powell A.J."/>
            <person name="Barry K."/>
            <person name="Miller A.N."/>
            <person name="Grigoriev I.V."/>
            <person name="Debuchy R."/>
            <person name="Gladieux P."/>
            <person name="Hiltunen Thoren M."/>
            <person name="Johannesson H."/>
        </authorList>
    </citation>
    <scope>NUCLEOTIDE SEQUENCE</scope>
    <source>
        <strain evidence="2">CBS 168.71</strain>
    </source>
</reference>
<dbReference type="Proteomes" id="UP001278766">
    <property type="component" value="Unassembled WGS sequence"/>
</dbReference>
<sequence>MASLPLTGPDPSPTSPPSPPLPSSPLLRLTPHIRQRIYRYLGLASWNGRPYTFYLHAGHLKLRQRWALDLGFDSLPNPDRFHGLLLSCRVIHAEAAALLYSANHFVLYYFNPPDDLGQLTPSTSSRPLHTLHALTASSLRSLSSLKVVLNEAACHRLTLYDTGSCCFDGCEKSDSDTPPLCKQNHQGLHQLPLLSPVSVGDYYNNKRAATHSILEEWHSAAARLLSHVAPGRLALSVVCDIDPKHPRSLEVANAVVAPIRLLPPSHLKECRIRLAKTADTRLRQLAEDTVSYTCGIPTISLKPPSSMATTLATLPRELRIRILEYTDLVTPRRQVIWSRQDHAYTVWSFSCDPDASPDDRHGDQFSQCWRDSYERCRSINGCFCRRRHAAFSLGCKCWAPPGPALFLLSRALYQDAQFVFFSSNRFIVHDYKISPPWVLPVLELSDVEDPDAPVPVYPYPNARFAASEFLREVVPTSSLAHLRFLELVFPLYLPSSWPETRHPTMQDWWATVDWLQDKVNLAALTVRLMVVGPNDAPDSYYRIRTVVEGAAVMTAFQDITRPLRPLADHGLAAFYAHFPYPWEWTEESRDRRMTGLGWLRKQEKALKKRAEFNVMSGRYESLYANGREEPKLSDWAWLEGH</sequence>
<dbReference type="AlphaFoldDB" id="A0AAE0HG68"/>
<dbReference type="RefSeq" id="XP_062659384.1">
    <property type="nucleotide sequence ID" value="XM_062798536.1"/>
</dbReference>